<dbReference type="CDD" id="cd07377">
    <property type="entry name" value="WHTH_GntR"/>
    <property type="match status" value="1"/>
</dbReference>
<keyword evidence="6" id="KW-1185">Reference proteome</keyword>
<dbReference type="PROSITE" id="PS50949">
    <property type="entry name" value="HTH_GNTR"/>
    <property type="match status" value="1"/>
</dbReference>
<dbReference type="SUPFAM" id="SSF48008">
    <property type="entry name" value="GntR ligand-binding domain-like"/>
    <property type="match status" value="1"/>
</dbReference>
<dbReference type="Gene3D" id="1.10.10.10">
    <property type="entry name" value="Winged helix-like DNA-binding domain superfamily/Winged helix DNA-binding domain"/>
    <property type="match status" value="1"/>
</dbReference>
<keyword evidence="2" id="KW-0238">DNA-binding</keyword>
<dbReference type="SMART" id="SM00345">
    <property type="entry name" value="HTH_GNTR"/>
    <property type="match status" value="1"/>
</dbReference>
<dbReference type="InterPro" id="IPR011711">
    <property type="entry name" value="GntR_C"/>
</dbReference>
<dbReference type="PANTHER" id="PTHR43537">
    <property type="entry name" value="TRANSCRIPTIONAL REGULATOR, GNTR FAMILY"/>
    <property type="match status" value="1"/>
</dbReference>
<evidence type="ECO:0000256" key="3">
    <source>
        <dbReference type="ARBA" id="ARBA00023163"/>
    </source>
</evidence>
<gene>
    <name evidence="5" type="ORF">GCM10010862_20400</name>
</gene>
<dbReference type="InterPro" id="IPR036390">
    <property type="entry name" value="WH_DNA-bd_sf"/>
</dbReference>
<sequence>MPVALRATNRYDRAGIRGPDGEGMKIERPKSLKELVVDELRNRIIDGRLKLGAALSENALAADLGMSKTPVREALQQLRLEGLVEVMPQRGTYVFRMAPDEVVLISELRSILELPAVEKAMERNYPALLERMTRLYADMRVAYEAGDTVAYHKLDGRYHQAIIDLCGNPYVADAYNQIGFRIQALRSRLSNEAALNSRSMRDHEEMLRLVKARKVDRLKTLLATHIDQTKSSYLAVLAERDLLGVEMVS</sequence>
<protein>
    <submittedName>
        <fullName evidence="5">Transcriptional regulator</fullName>
    </submittedName>
</protein>
<dbReference type="Gene3D" id="1.20.120.530">
    <property type="entry name" value="GntR ligand-binding domain-like"/>
    <property type="match status" value="1"/>
</dbReference>
<dbReference type="Proteomes" id="UP001156691">
    <property type="component" value="Unassembled WGS sequence"/>
</dbReference>
<dbReference type="InterPro" id="IPR000524">
    <property type="entry name" value="Tscrpt_reg_HTH_GntR"/>
</dbReference>
<comment type="caution">
    <text evidence="5">The sequence shown here is derived from an EMBL/GenBank/DDBJ whole genome shotgun (WGS) entry which is preliminary data.</text>
</comment>
<evidence type="ECO:0000259" key="4">
    <source>
        <dbReference type="PROSITE" id="PS50949"/>
    </source>
</evidence>
<evidence type="ECO:0000313" key="5">
    <source>
        <dbReference type="EMBL" id="GLQ54781.1"/>
    </source>
</evidence>
<dbReference type="SUPFAM" id="SSF46785">
    <property type="entry name" value="Winged helix' DNA-binding domain"/>
    <property type="match status" value="1"/>
</dbReference>
<evidence type="ECO:0000256" key="1">
    <source>
        <dbReference type="ARBA" id="ARBA00023015"/>
    </source>
</evidence>
<keyword evidence="3" id="KW-0804">Transcription</keyword>
<dbReference type="InterPro" id="IPR036388">
    <property type="entry name" value="WH-like_DNA-bd_sf"/>
</dbReference>
<feature type="domain" description="HTH gntR-type" evidence="4">
    <location>
        <begin position="30"/>
        <end position="97"/>
    </location>
</feature>
<keyword evidence="1" id="KW-0805">Transcription regulation</keyword>
<dbReference type="Pfam" id="PF00392">
    <property type="entry name" value="GntR"/>
    <property type="match status" value="1"/>
</dbReference>
<dbReference type="EMBL" id="BSNS01000009">
    <property type="protein sequence ID" value="GLQ54781.1"/>
    <property type="molecule type" value="Genomic_DNA"/>
</dbReference>
<organism evidence="5 6">
    <name type="scientific">Devosia nitrariae</name>
    <dbReference type="NCBI Taxonomy" id="2071872"/>
    <lineage>
        <taxon>Bacteria</taxon>
        <taxon>Pseudomonadati</taxon>
        <taxon>Pseudomonadota</taxon>
        <taxon>Alphaproteobacteria</taxon>
        <taxon>Hyphomicrobiales</taxon>
        <taxon>Devosiaceae</taxon>
        <taxon>Devosia</taxon>
    </lineage>
</organism>
<dbReference type="SMART" id="SM00895">
    <property type="entry name" value="FCD"/>
    <property type="match status" value="1"/>
</dbReference>
<proteinExistence type="predicted"/>
<dbReference type="PANTHER" id="PTHR43537:SF50">
    <property type="entry name" value="TRANSCRIPTIONAL REGULATORY PROTEIN"/>
    <property type="match status" value="1"/>
</dbReference>
<accession>A0ABQ5W535</accession>
<dbReference type="InterPro" id="IPR008920">
    <property type="entry name" value="TF_FadR/GntR_C"/>
</dbReference>
<evidence type="ECO:0000256" key="2">
    <source>
        <dbReference type="ARBA" id="ARBA00023125"/>
    </source>
</evidence>
<dbReference type="PRINTS" id="PR00035">
    <property type="entry name" value="HTHGNTR"/>
</dbReference>
<reference evidence="6" key="1">
    <citation type="journal article" date="2019" name="Int. J. Syst. Evol. Microbiol.">
        <title>The Global Catalogue of Microorganisms (GCM) 10K type strain sequencing project: providing services to taxonomists for standard genome sequencing and annotation.</title>
        <authorList>
            <consortium name="The Broad Institute Genomics Platform"/>
            <consortium name="The Broad Institute Genome Sequencing Center for Infectious Disease"/>
            <person name="Wu L."/>
            <person name="Ma J."/>
        </authorList>
    </citation>
    <scope>NUCLEOTIDE SEQUENCE [LARGE SCALE GENOMIC DNA]</scope>
    <source>
        <strain evidence="6">NBRC 112416</strain>
    </source>
</reference>
<name>A0ABQ5W535_9HYPH</name>
<dbReference type="Pfam" id="PF07729">
    <property type="entry name" value="FCD"/>
    <property type="match status" value="1"/>
</dbReference>
<evidence type="ECO:0000313" key="6">
    <source>
        <dbReference type="Proteomes" id="UP001156691"/>
    </source>
</evidence>